<dbReference type="GO" id="GO:0016020">
    <property type="term" value="C:membrane"/>
    <property type="evidence" value="ECO:0007669"/>
    <property type="project" value="GOC"/>
</dbReference>
<dbReference type="InterPro" id="IPR011009">
    <property type="entry name" value="Kinase-like_dom_sf"/>
</dbReference>
<dbReference type="RefSeq" id="WP_074457377.1">
    <property type="nucleotide sequence ID" value="NZ_FITM01000094.1"/>
</dbReference>
<keyword evidence="4" id="KW-1185">Reference proteome</keyword>
<dbReference type="GO" id="GO:0046467">
    <property type="term" value="P:membrane lipid biosynthetic process"/>
    <property type="evidence" value="ECO:0007669"/>
    <property type="project" value="TreeGrafter"/>
</dbReference>
<evidence type="ECO:0000256" key="1">
    <source>
        <dbReference type="ARBA" id="ARBA00009670"/>
    </source>
</evidence>
<accession>A0A164Y3M4</accession>
<evidence type="ECO:0000313" key="3">
    <source>
        <dbReference type="EMBL" id="SAY38835.1"/>
    </source>
</evidence>
<dbReference type="GO" id="GO:1901031">
    <property type="term" value="P:regulation of response to reactive oxygen species"/>
    <property type="evidence" value="ECO:0007669"/>
    <property type="project" value="TreeGrafter"/>
</dbReference>
<gene>
    <name evidence="3" type="ORF">FLM9_871</name>
</gene>
<dbReference type="Pfam" id="PF03109">
    <property type="entry name" value="ABC1"/>
    <property type="match status" value="1"/>
</dbReference>
<dbReference type="Proteomes" id="UP000182631">
    <property type="component" value="Unassembled WGS sequence"/>
</dbReference>
<protein>
    <submittedName>
        <fullName evidence="3">Uncharacterized protein sll1770</fullName>
    </submittedName>
</protein>
<dbReference type="AlphaFoldDB" id="A0A164Y3M4"/>
<comment type="similarity">
    <text evidence="1">Belongs to the protein kinase superfamily. ADCK protein kinase family.</text>
</comment>
<dbReference type="InterPro" id="IPR004147">
    <property type="entry name" value="ABC1_dom"/>
</dbReference>
<proteinExistence type="inferred from homology"/>
<dbReference type="PANTHER" id="PTHR10566">
    <property type="entry name" value="CHAPERONE-ACTIVITY OF BC1 COMPLEX CABC1 -RELATED"/>
    <property type="match status" value="1"/>
</dbReference>
<dbReference type="PANTHER" id="PTHR10566:SF113">
    <property type="entry name" value="PROTEIN ACTIVITY OF BC1 COMPLEX KINASE 7, CHLOROPLASTIC"/>
    <property type="match status" value="1"/>
</dbReference>
<dbReference type="SUPFAM" id="SSF56112">
    <property type="entry name" value="Protein kinase-like (PK-like)"/>
    <property type="match status" value="1"/>
</dbReference>
<sequence>MTARHDSGAPWIWRQRRIVRIWTFVALLLLRLWWDQQSWVNRGPNRKERRRRRQRRRAQWLLQELISMGPTFIKLGQLLSARPDVLPPDYVAQLSKLQDRVPAFPFSLARQLLREELGERLNQVVSIEETPLGSASLAQVHGARLADGRAVVLKLQRPNLDRLFRLDLEVMQQVAQLLQRHPRWGRGRNWPGLALQCRRVLLRELDFGLEAEYAARFRQQFADDPMVRVPAVVWELCSRRVLCLDYVPGLKITDRQGLLERGLNPREVASRGLGSYLRQLVIFGFFHADPHPGNLAVAQDGGLIYYDFGMMGTVSPLLRSRIRRMVTYAASRDAAGLTEELQRVGLLAKGIDLGPVRRLVRLMLKEVLTPPFSSHVLEKLSGDIYDLVYGQPFRLPPDLIFVLRALSTFEGVGRALDPDFTLVDIAKPYLIPLMNSQDKDSKGAGAKVFLSGLSRQAAEVGSHALGLPRRLDESLARLEQGDLQVQVRSGDSERILRRLVLAQQSSGQAILLGALAIVAAILSTSLSASPWLAVLPLVAMVPVVKGWLQTNLRLRREERLPGG</sequence>
<organism evidence="3 4">
    <name type="scientific">Candidatus Synechococcus spongiarum</name>
    <dbReference type="NCBI Taxonomy" id="431041"/>
    <lineage>
        <taxon>Bacteria</taxon>
        <taxon>Bacillati</taxon>
        <taxon>Cyanobacteriota</taxon>
        <taxon>Cyanophyceae</taxon>
        <taxon>Synechococcales</taxon>
        <taxon>Synechococcaceae</taxon>
        <taxon>Synechococcus</taxon>
    </lineage>
</organism>
<dbReference type="InterPro" id="IPR050154">
    <property type="entry name" value="UbiB_kinase"/>
</dbReference>
<reference evidence="4" key="1">
    <citation type="submission" date="2016-02" db="EMBL/GenBank/DDBJ databases">
        <authorList>
            <person name="liu f."/>
        </authorList>
    </citation>
    <scope>NUCLEOTIDE SEQUENCE [LARGE SCALE GENOMIC DNA]</scope>
</reference>
<feature type="domain" description="ABC1 atypical kinase-like" evidence="2">
    <location>
        <begin position="96"/>
        <end position="339"/>
    </location>
</feature>
<dbReference type="CDD" id="cd05121">
    <property type="entry name" value="ABC1_ADCK3-like"/>
    <property type="match status" value="1"/>
</dbReference>
<name>A0A164Y3M4_9SYNE</name>
<evidence type="ECO:0000259" key="2">
    <source>
        <dbReference type="Pfam" id="PF03109"/>
    </source>
</evidence>
<evidence type="ECO:0000313" key="4">
    <source>
        <dbReference type="Proteomes" id="UP000182631"/>
    </source>
</evidence>
<dbReference type="EMBL" id="FITM01000094">
    <property type="protein sequence ID" value="SAY38835.1"/>
    <property type="molecule type" value="Genomic_DNA"/>
</dbReference>